<protein>
    <submittedName>
        <fullName evidence="1">Uncharacterized protein</fullName>
    </submittedName>
</protein>
<dbReference type="AlphaFoldDB" id="A0A699S9Y5"/>
<comment type="caution">
    <text evidence="1">The sequence shown here is derived from an EMBL/GenBank/DDBJ whole genome shotgun (WGS) entry which is preliminary data.</text>
</comment>
<reference evidence="1" key="1">
    <citation type="journal article" date="2019" name="Sci. Rep.">
        <title>Draft genome of Tanacetum cinerariifolium, the natural source of mosquito coil.</title>
        <authorList>
            <person name="Yamashiro T."/>
            <person name="Shiraishi A."/>
            <person name="Satake H."/>
            <person name="Nakayama K."/>
        </authorList>
    </citation>
    <scope>NUCLEOTIDE SEQUENCE</scope>
</reference>
<organism evidence="1">
    <name type="scientific">Tanacetum cinerariifolium</name>
    <name type="common">Dalmatian daisy</name>
    <name type="synonym">Chrysanthemum cinerariifolium</name>
    <dbReference type="NCBI Taxonomy" id="118510"/>
    <lineage>
        <taxon>Eukaryota</taxon>
        <taxon>Viridiplantae</taxon>
        <taxon>Streptophyta</taxon>
        <taxon>Embryophyta</taxon>
        <taxon>Tracheophyta</taxon>
        <taxon>Spermatophyta</taxon>
        <taxon>Magnoliopsida</taxon>
        <taxon>eudicotyledons</taxon>
        <taxon>Gunneridae</taxon>
        <taxon>Pentapetalae</taxon>
        <taxon>asterids</taxon>
        <taxon>campanulids</taxon>
        <taxon>Asterales</taxon>
        <taxon>Asteraceae</taxon>
        <taxon>Asteroideae</taxon>
        <taxon>Anthemideae</taxon>
        <taxon>Anthemidinae</taxon>
        <taxon>Tanacetum</taxon>
    </lineage>
</organism>
<sequence>MSPKPNLVFNTAPTTVETDYSAFNVQLSPTKPDQVLSHTNRPTTPIIEDWVSDSEDESETKAPQIVSSFVQSTEQVQSPRPSVQHVETSIPAATLKPASPKPTIPITAVRLVSTVVPKIKVTRPRHANLIVTKTNSPIRRHITRNPSPNTNNSPPRVTAVKASVVNVAQ</sequence>
<proteinExistence type="predicted"/>
<gene>
    <name evidence="1" type="ORF">Tci_866080</name>
</gene>
<evidence type="ECO:0000313" key="1">
    <source>
        <dbReference type="EMBL" id="GFC94110.1"/>
    </source>
</evidence>
<dbReference type="EMBL" id="BKCJ011147037">
    <property type="protein sequence ID" value="GFC94110.1"/>
    <property type="molecule type" value="Genomic_DNA"/>
</dbReference>
<name>A0A699S9Y5_TANCI</name>
<accession>A0A699S9Y5</accession>
<feature type="non-terminal residue" evidence="1">
    <location>
        <position position="169"/>
    </location>
</feature>